<accession>A0A069D1F4</accession>
<dbReference type="eggNOG" id="COG1309">
    <property type="taxonomic scope" value="Bacteria"/>
</dbReference>
<evidence type="ECO:0000256" key="1">
    <source>
        <dbReference type="ARBA" id="ARBA00023125"/>
    </source>
</evidence>
<dbReference type="AlphaFoldDB" id="A0A069D1F4"/>
<keyword evidence="1 2" id="KW-0238">DNA-binding</keyword>
<proteinExistence type="predicted"/>
<dbReference type="Pfam" id="PF00440">
    <property type="entry name" value="TetR_N"/>
    <property type="match status" value="1"/>
</dbReference>
<dbReference type="Proteomes" id="UP000030643">
    <property type="component" value="Unassembled WGS sequence"/>
</dbReference>
<dbReference type="InterPro" id="IPR050624">
    <property type="entry name" value="HTH-type_Tx_Regulator"/>
</dbReference>
<dbReference type="InterPro" id="IPR009057">
    <property type="entry name" value="Homeodomain-like_sf"/>
</dbReference>
<dbReference type="PROSITE" id="PS50977">
    <property type="entry name" value="HTH_TETR_2"/>
    <property type="match status" value="1"/>
</dbReference>
<dbReference type="EMBL" id="DF820491">
    <property type="protein sequence ID" value="GAK31186.1"/>
    <property type="molecule type" value="Genomic_DNA"/>
</dbReference>
<reference evidence="5" key="1">
    <citation type="journal article" date="2014" name="Genome Announc.">
        <title>Draft genome sequence of Weissella oryzae SG25T, isolated from fermented rice grains.</title>
        <authorList>
            <person name="Tanizawa Y."/>
            <person name="Fujisawa T."/>
            <person name="Mochizuki T."/>
            <person name="Kaminuma E."/>
            <person name="Suzuki Y."/>
            <person name="Nakamura Y."/>
            <person name="Tohno M."/>
        </authorList>
    </citation>
    <scope>NUCLEOTIDE SEQUENCE [LARGE SCALE GENOMIC DNA]</scope>
    <source>
        <strain evidence="5">DSM 25784 / JCM 18191 / LMG 30913 / SG25</strain>
    </source>
</reference>
<feature type="domain" description="HTH tetR-type" evidence="3">
    <location>
        <begin position="12"/>
        <end position="72"/>
    </location>
</feature>
<gene>
    <name evidence="4" type="ORF">WOSG25_080180</name>
</gene>
<dbReference type="InterPro" id="IPR001647">
    <property type="entry name" value="HTH_TetR"/>
</dbReference>
<protein>
    <submittedName>
        <fullName evidence="4">Transcriptional regulator</fullName>
    </submittedName>
</protein>
<evidence type="ECO:0000313" key="4">
    <source>
        <dbReference type="EMBL" id="GAK31186.1"/>
    </source>
</evidence>
<dbReference type="PANTHER" id="PTHR43479">
    <property type="entry name" value="ACREF/ENVCD OPERON REPRESSOR-RELATED"/>
    <property type="match status" value="1"/>
</dbReference>
<evidence type="ECO:0000313" key="5">
    <source>
        <dbReference type="Proteomes" id="UP000030643"/>
    </source>
</evidence>
<dbReference type="Gene3D" id="1.10.357.10">
    <property type="entry name" value="Tetracycline Repressor, domain 2"/>
    <property type="match status" value="1"/>
</dbReference>
<dbReference type="SUPFAM" id="SSF46689">
    <property type="entry name" value="Homeodomain-like"/>
    <property type="match status" value="1"/>
</dbReference>
<name>A0A069D1F4_WEIOS</name>
<evidence type="ECO:0000256" key="2">
    <source>
        <dbReference type="PROSITE-ProRule" id="PRU00335"/>
    </source>
</evidence>
<dbReference type="PANTHER" id="PTHR43479:SF11">
    <property type="entry name" value="ACREF_ENVCD OPERON REPRESSOR-RELATED"/>
    <property type="match status" value="1"/>
</dbReference>
<keyword evidence="5" id="KW-1185">Reference proteome</keyword>
<sequence length="170" mass="19634">MAKTAFSLAQQVDSQNFITEAVLNLLETKPYDKLTITDVVKKAGTSRMAFYRNFASLDDVLIQYYYNLFQEFFIKKEKEANFDQQIAVLTEFLTATREELLRAFNQGYEQPIFVAFSRQVLEFMNPQSKLENYQVKFIAAGTFAVWKEWLISKDDSSAAEINAMLHAFAC</sequence>
<dbReference type="RefSeq" id="WP_027699198.1">
    <property type="nucleotide sequence ID" value="NZ_DF820491.1"/>
</dbReference>
<feature type="DNA-binding region" description="H-T-H motif" evidence="2">
    <location>
        <begin position="35"/>
        <end position="54"/>
    </location>
</feature>
<evidence type="ECO:0000259" key="3">
    <source>
        <dbReference type="PROSITE" id="PS50977"/>
    </source>
</evidence>
<dbReference type="GO" id="GO:0003677">
    <property type="term" value="F:DNA binding"/>
    <property type="evidence" value="ECO:0007669"/>
    <property type="project" value="UniProtKB-UniRule"/>
</dbReference>
<dbReference type="STRING" id="1329250.WOSG25_080180"/>
<organism evidence="4 5">
    <name type="scientific">Weissella oryzae (strain DSM 25784 / JCM 18191 / LMG 30913 / SG25)</name>
    <dbReference type="NCBI Taxonomy" id="1329250"/>
    <lineage>
        <taxon>Bacteria</taxon>
        <taxon>Bacillati</taxon>
        <taxon>Bacillota</taxon>
        <taxon>Bacilli</taxon>
        <taxon>Lactobacillales</taxon>
        <taxon>Lactobacillaceae</taxon>
        <taxon>Weissella</taxon>
    </lineage>
</organism>
<dbReference type="OrthoDB" id="9810250at2"/>